<protein>
    <recommendedName>
        <fullName evidence="4">Type II toxin-antitoxin system RelE/ParE family toxin</fullName>
    </recommendedName>
</protein>
<dbReference type="RefSeq" id="WP_200344919.1">
    <property type="nucleotide sequence ID" value="NZ_NRSJ01000004.1"/>
</dbReference>
<gene>
    <name evidence="2" type="ORF">CKO40_03470</name>
</gene>
<evidence type="ECO:0000313" key="2">
    <source>
        <dbReference type="EMBL" id="MBK1703630.1"/>
    </source>
</evidence>
<keyword evidence="3" id="KW-1185">Reference proteome</keyword>
<dbReference type="EMBL" id="NRSJ01000004">
    <property type="protein sequence ID" value="MBK1703630.1"/>
    <property type="molecule type" value="Genomic_DNA"/>
</dbReference>
<dbReference type="InterPro" id="IPR035093">
    <property type="entry name" value="RelE/ParE_toxin_dom_sf"/>
</dbReference>
<proteinExistence type="predicted"/>
<dbReference type="Proteomes" id="UP001296776">
    <property type="component" value="Unassembled WGS sequence"/>
</dbReference>
<sequence length="79" mass="9031">MRDLKKIRDRAVLAAVKLVLEQLETADTLEAIPELRKLAGASGFYRIKVGDYRIGLSISDGVLECVRCLHRRDIYKRFP</sequence>
<dbReference type="Gene3D" id="3.30.2310.20">
    <property type="entry name" value="RelE-like"/>
    <property type="match status" value="1"/>
</dbReference>
<evidence type="ECO:0000256" key="1">
    <source>
        <dbReference type="ARBA" id="ARBA00022649"/>
    </source>
</evidence>
<evidence type="ECO:0008006" key="4">
    <source>
        <dbReference type="Google" id="ProtNLM"/>
    </source>
</evidence>
<dbReference type="InterPro" id="IPR007712">
    <property type="entry name" value="RelE/ParE_toxin"/>
</dbReference>
<accession>A0AAJ0U2G1</accession>
<dbReference type="SUPFAM" id="SSF143011">
    <property type="entry name" value="RelE-like"/>
    <property type="match status" value="1"/>
</dbReference>
<reference evidence="2" key="1">
    <citation type="submission" date="2017-08" db="EMBL/GenBank/DDBJ databases">
        <authorList>
            <person name="Imhoff J.F."/>
            <person name="Rahn T."/>
            <person name="Kuenzel S."/>
            <person name="Neulinger S.C."/>
        </authorList>
    </citation>
    <scope>NUCLEOTIDE SEQUENCE</scope>
    <source>
        <strain evidence="2">DSM 11080</strain>
    </source>
</reference>
<evidence type="ECO:0000313" key="3">
    <source>
        <dbReference type="Proteomes" id="UP001296776"/>
    </source>
</evidence>
<organism evidence="2 3">
    <name type="scientific">Halochromatium glycolicum</name>
    <dbReference type="NCBI Taxonomy" id="85075"/>
    <lineage>
        <taxon>Bacteria</taxon>
        <taxon>Pseudomonadati</taxon>
        <taxon>Pseudomonadota</taxon>
        <taxon>Gammaproteobacteria</taxon>
        <taxon>Chromatiales</taxon>
        <taxon>Chromatiaceae</taxon>
        <taxon>Halochromatium</taxon>
    </lineage>
</organism>
<dbReference type="Pfam" id="PF05016">
    <property type="entry name" value="ParE_toxin"/>
    <property type="match status" value="1"/>
</dbReference>
<reference evidence="2" key="2">
    <citation type="journal article" date="2020" name="Microorganisms">
        <title>Osmotic Adaptation and Compatible Solute Biosynthesis of Phototrophic Bacteria as Revealed from Genome Analyses.</title>
        <authorList>
            <person name="Imhoff J.F."/>
            <person name="Rahn T."/>
            <person name="Kunzel S."/>
            <person name="Keller A."/>
            <person name="Neulinger S.C."/>
        </authorList>
    </citation>
    <scope>NUCLEOTIDE SEQUENCE</scope>
    <source>
        <strain evidence="2">DSM 11080</strain>
    </source>
</reference>
<comment type="caution">
    <text evidence="2">The sequence shown here is derived from an EMBL/GenBank/DDBJ whole genome shotgun (WGS) entry which is preliminary data.</text>
</comment>
<dbReference type="AlphaFoldDB" id="A0AAJ0U2G1"/>
<name>A0AAJ0U2G1_9GAMM</name>
<keyword evidence="1" id="KW-1277">Toxin-antitoxin system</keyword>